<dbReference type="Proteomes" id="UP000319976">
    <property type="component" value="Chromosome"/>
</dbReference>
<dbReference type="RefSeq" id="WP_145260989.1">
    <property type="nucleotide sequence ID" value="NZ_CP036316.1"/>
</dbReference>
<dbReference type="AlphaFoldDB" id="A0A517T6V0"/>
<evidence type="ECO:0000313" key="2">
    <source>
        <dbReference type="Proteomes" id="UP000319976"/>
    </source>
</evidence>
<gene>
    <name evidence="1" type="ORF">V22_13330</name>
</gene>
<protein>
    <submittedName>
        <fullName evidence="1">Uncharacterized protein</fullName>
    </submittedName>
</protein>
<evidence type="ECO:0000313" key="1">
    <source>
        <dbReference type="EMBL" id="QDT64102.1"/>
    </source>
</evidence>
<keyword evidence="2" id="KW-1185">Reference proteome</keyword>
<name>A0A517T6V0_9PLAN</name>
<proteinExistence type="predicted"/>
<dbReference type="EMBL" id="CP036316">
    <property type="protein sequence ID" value="QDT64102.1"/>
    <property type="molecule type" value="Genomic_DNA"/>
</dbReference>
<dbReference type="OrthoDB" id="10010518at2"/>
<accession>A0A517T6V0</accession>
<organism evidence="1 2">
    <name type="scientific">Calycomorphotria hydatis</name>
    <dbReference type="NCBI Taxonomy" id="2528027"/>
    <lineage>
        <taxon>Bacteria</taxon>
        <taxon>Pseudomonadati</taxon>
        <taxon>Planctomycetota</taxon>
        <taxon>Planctomycetia</taxon>
        <taxon>Planctomycetales</taxon>
        <taxon>Planctomycetaceae</taxon>
        <taxon>Calycomorphotria</taxon>
    </lineage>
</organism>
<dbReference type="KEGG" id="chya:V22_13330"/>
<sequence>MVYRIDIVKKKYDAYVYKALLEYLGPFDVRVYEWPSDWLDADLWDADCLLIGEIYVFKVGTTNYESGLWLTCLLRQLHRSDMPIVMLTSESVEDLALQCGVTEFVSTRSRLIRAKVICQPSAAACREVSSGKTRWLCDAPS</sequence>
<reference evidence="1 2" key="1">
    <citation type="submission" date="2019-02" db="EMBL/GenBank/DDBJ databases">
        <title>Deep-cultivation of Planctomycetes and their phenomic and genomic characterization uncovers novel biology.</title>
        <authorList>
            <person name="Wiegand S."/>
            <person name="Jogler M."/>
            <person name="Boedeker C."/>
            <person name="Pinto D."/>
            <person name="Vollmers J."/>
            <person name="Rivas-Marin E."/>
            <person name="Kohn T."/>
            <person name="Peeters S.H."/>
            <person name="Heuer A."/>
            <person name="Rast P."/>
            <person name="Oberbeckmann S."/>
            <person name="Bunk B."/>
            <person name="Jeske O."/>
            <person name="Meyerdierks A."/>
            <person name="Storesund J.E."/>
            <person name="Kallscheuer N."/>
            <person name="Luecker S."/>
            <person name="Lage O.M."/>
            <person name="Pohl T."/>
            <person name="Merkel B.J."/>
            <person name="Hornburger P."/>
            <person name="Mueller R.-W."/>
            <person name="Bruemmer F."/>
            <person name="Labrenz M."/>
            <person name="Spormann A.M."/>
            <person name="Op den Camp H."/>
            <person name="Overmann J."/>
            <person name="Amann R."/>
            <person name="Jetten M.S.M."/>
            <person name="Mascher T."/>
            <person name="Medema M.H."/>
            <person name="Devos D.P."/>
            <person name="Kaster A.-K."/>
            <person name="Ovreas L."/>
            <person name="Rohde M."/>
            <person name="Galperin M.Y."/>
            <person name="Jogler C."/>
        </authorList>
    </citation>
    <scope>NUCLEOTIDE SEQUENCE [LARGE SCALE GENOMIC DNA]</scope>
    <source>
        <strain evidence="1 2">V22</strain>
    </source>
</reference>